<dbReference type="KEGG" id="dgo:DGo_CA1028"/>
<proteinExistence type="predicted"/>
<keyword evidence="3" id="KW-1185">Reference proteome</keyword>
<evidence type="ECO:0000256" key="1">
    <source>
        <dbReference type="SAM" id="MobiDB-lite"/>
    </source>
</evidence>
<feature type="region of interest" description="Disordered" evidence="1">
    <location>
        <begin position="1"/>
        <end position="68"/>
    </location>
</feature>
<dbReference type="HOGENOM" id="CLU_057661_0_0_0"/>
<reference evidence="2 3" key="1">
    <citation type="journal article" date="2012" name="PLoS ONE">
        <title>Genome sequence and transcriptome analysis of the radioresistant bacterium Deinococcus gobiensis: insights into the extreme environmental adaptations.</title>
        <authorList>
            <person name="Yuan M."/>
            <person name="Chen M."/>
            <person name="Zhang W."/>
            <person name="Lu W."/>
            <person name="Wang J."/>
            <person name="Yang M."/>
            <person name="Zhao P."/>
            <person name="Tang R."/>
            <person name="Li X."/>
            <person name="Hao Y."/>
            <person name="Zhou Z."/>
            <person name="Zhan Y."/>
            <person name="Yu H."/>
            <person name="Teng C."/>
            <person name="Yan Y."/>
            <person name="Ping S."/>
            <person name="Wang Y."/>
            <person name="Lin M."/>
        </authorList>
    </citation>
    <scope>NUCLEOTIDE SEQUENCE [LARGE SCALE GENOMIC DNA]</scope>
    <source>
        <strain evidence="2 3">I-0</strain>
    </source>
</reference>
<dbReference type="AlphaFoldDB" id="H8GZA7"/>
<evidence type="ECO:0000313" key="2">
    <source>
        <dbReference type="EMBL" id="AFD24955.1"/>
    </source>
</evidence>
<dbReference type="PATRIC" id="fig|745776.4.peg.1054"/>
<organism evidence="2 3">
    <name type="scientific">Deinococcus gobiensis (strain DSM 21396 / JCM 16679 / CGMCC 1.7299 / I-0)</name>
    <dbReference type="NCBI Taxonomy" id="745776"/>
    <lineage>
        <taxon>Bacteria</taxon>
        <taxon>Thermotogati</taxon>
        <taxon>Deinococcota</taxon>
        <taxon>Deinococci</taxon>
        <taxon>Deinococcales</taxon>
        <taxon>Deinococcaceae</taxon>
        <taxon>Deinococcus</taxon>
    </lineage>
</organism>
<sequence length="400" mass="39808">MARPGSRSGRRTASRRSGSGRPERWGTTGGRGRRGRRTAARGPPARPGRCGRTGCPGREKGERSWSLPYANEPLPPYVYEPGRGSGGKNPAQEHVRTADMLKRLTQISVLAALAAGSLAGAADVRLGLNSSLSLGCQVAGARAGIQEGRVGAFVQGAYCTSNVVGESGGGAFGGGLTVDFYQSPTVGAYVVAGANTVPNSGGAIFGGVGVRYGVPLFPVEAYLEGGVQRQSNIITGATVAPRLAVGVNYVLRGVDLNAGLGGASNPSNISSPGTGGLNVDRNGTGTATAGSGEPAPASCNLTPGADASAARAAAEGAARSALSAAASAYSAVYSNVSYDLSLGGASINGNSATVSGTITLRGTNRANGQPVSGTYSGVVRLVRSGCGWQATGYTQSGGEG</sequence>
<accession>H8GZA7</accession>
<dbReference type="Proteomes" id="UP000007575">
    <property type="component" value="Chromosome"/>
</dbReference>
<dbReference type="EMBL" id="CP002191">
    <property type="protein sequence ID" value="AFD24955.1"/>
    <property type="molecule type" value="Genomic_DNA"/>
</dbReference>
<gene>
    <name evidence="2" type="ordered locus">DGo_CA1028</name>
</gene>
<feature type="region of interest" description="Disordered" evidence="1">
    <location>
        <begin position="262"/>
        <end position="298"/>
    </location>
</feature>
<protein>
    <submittedName>
        <fullName evidence="2">Uncharacterized protein</fullName>
    </submittedName>
</protein>
<evidence type="ECO:0000313" key="3">
    <source>
        <dbReference type="Proteomes" id="UP000007575"/>
    </source>
</evidence>
<name>H8GZA7_DEIGI</name>
<feature type="compositionally biased region" description="Low complexity" evidence="1">
    <location>
        <begin position="40"/>
        <end position="56"/>
    </location>
</feature>